<feature type="compositionally biased region" description="Polar residues" evidence="1">
    <location>
        <begin position="650"/>
        <end position="672"/>
    </location>
</feature>
<evidence type="ECO:0000313" key="2">
    <source>
        <dbReference type="EMBL" id="VUG18135.1"/>
    </source>
</evidence>
<feature type="region of interest" description="Disordered" evidence="1">
    <location>
        <begin position="640"/>
        <end position="675"/>
    </location>
</feature>
<dbReference type="Gene3D" id="1.20.1050.80">
    <property type="entry name" value="VPS9 domain"/>
    <property type="match status" value="1"/>
</dbReference>
<accession>A0A7D9CXL3</accession>
<protein>
    <submittedName>
        <fullName evidence="2">DEBR0S3_03136g1_1</fullName>
    </submittedName>
</protein>
<feature type="compositionally biased region" description="Basic and acidic residues" evidence="1">
    <location>
        <begin position="597"/>
        <end position="608"/>
    </location>
</feature>
<feature type="region of interest" description="Disordered" evidence="1">
    <location>
        <begin position="547"/>
        <end position="615"/>
    </location>
</feature>
<feature type="compositionally biased region" description="Low complexity" evidence="1">
    <location>
        <begin position="556"/>
        <end position="570"/>
    </location>
</feature>
<feature type="region of interest" description="Disordered" evidence="1">
    <location>
        <begin position="687"/>
        <end position="722"/>
    </location>
</feature>
<keyword evidence="3" id="KW-1185">Reference proteome</keyword>
<gene>
    <name evidence="2" type="ORF">DEBR0S3_03136G</name>
</gene>
<evidence type="ECO:0000256" key="1">
    <source>
        <dbReference type="SAM" id="MobiDB-lite"/>
    </source>
</evidence>
<feature type="compositionally biased region" description="Polar residues" evidence="1">
    <location>
        <begin position="91"/>
        <end position="100"/>
    </location>
</feature>
<proteinExistence type="predicted"/>
<reference evidence="2 3" key="1">
    <citation type="submission" date="2019-07" db="EMBL/GenBank/DDBJ databases">
        <authorList>
            <person name="Friedrich A."/>
            <person name="Schacherer J."/>
        </authorList>
    </citation>
    <scope>NUCLEOTIDE SEQUENCE [LARGE SCALE GENOMIC DNA]</scope>
</reference>
<dbReference type="SUPFAM" id="SSF109993">
    <property type="entry name" value="VPS9 domain"/>
    <property type="match status" value="1"/>
</dbReference>
<feature type="region of interest" description="Disordered" evidence="1">
    <location>
        <begin position="1"/>
        <end position="104"/>
    </location>
</feature>
<dbReference type="AlphaFoldDB" id="A0A7D9CXL3"/>
<feature type="compositionally biased region" description="Low complexity" evidence="1">
    <location>
        <begin position="640"/>
        <end position="649"/>
    </location>
</feature>
<feature type="compositionally biased region" description="Basic and acidic residues" evidence="1">
    <location>
        <begin position="25"/>
        <end position="41"/>
    </location>
</feature>
<dbReference type="Pfam" id="PF02204">
    <property type="entry name" value="VPS9"/>
    <property type="match status" value="1"/>
</dbReference>
<dbReference type="Proteomes" id="UP000478008">
    <property type="component" value="Unassembled WGS sequence"/>
</dbReference>
<dbReference type="EMBL" id="CABFWN010000003">
    <property type="protein sequence ID" value="VUG18135.1"/>
    <property type="molecule type" value="Genomic_DNA"/>
</dbReference>
<feature type="compositionally biased region" description="Basic and acidic residues" evidence="1">
    <location>
        <begin position="61"/>
        <end position="77"/>
    </location>
</feature>
<feature type="compositionally biased region" description="Polar residues" evidence="1">
    <location>
        <begin position="704"/>
        <end position="715"/>
    </location>
</feature>
<sequence>MFHTPGVREAWASETAVENSYNYQEEEHTNENNQTKPDKTTKPILADPSDRSETEAGNVNIREKQSEESIKDADKIGKYQNVDSTDHYNPETDNAASKSIESGKIEHESISGSSLDPSIPASTHITILDGDFEFPTELELPTELLKEYESFMKYLKEPQFSRPLATCEISDLFHQFYKKFNNRANEIVYGSTRSSKPVEMSDYDKPRDYLLYKYNLLSEKLVCDKFYDSIMAPSKNISIDNYLLDLDKRFSDKLIALRSLKIGFKNLDIELPEGEEETFDKILHEDVLPTLKKFSLDHSPTYKLKHLYDIHMILAECIQRLISLCTVKEFVVNTDVYLPVLIYTILHLEGSYSQHLVSQLNFIKLFTNELIYELNDETYRSEKGKFLYVLTNFEACMSYLSSVTIDDLSIDLSEERIEAISLFTGASKEDTVNLLTKPLETEPIEQNIKEYKEENPLPKTIFNTYFTAIPQITLPVSIYQADQGMKSISRSVDSSIRNIMGKVPWFPLGQGSSTNLVEKNNDAEAAALLQQQLEENIAFQQLQTGKKVDDNDKITPTSSASTDKSSSKPAVNANNLKLKTSSTTSSTDSNNIKHLTKVPEKHLIRDSPLRSSLNSQSSDRFLNKFTNSFGNAMKNLIPASNSSSSLSLNGKQSDTSISGQYNVNTPVRNANPASKVRSRAASMINGSLFGVNSSPQRRSRSNSCQKNQDISTSSSAERKSGLLNSLENAIDTVKNRSRGNSLYTPSTLHKTGSSISISSPFGNLKSAEKTHCRYKKFNKPFEEMTMSELKEMYQNYQIITNNI</sequence>
<evidence type="ECO:0000313" key="3">
    <source>
        <dbReference type="Proteomes" id="UP000478008"/>
    </source>
</evidence>
<dbReference type="InterPro" id="IPR003123">
    <property type="entry name" value="VPS9"/>
</dbReference>
<name>A0A7D9CXL3_DEKBR</name>
<dbReference type="PROSITE" id="PS51205">
    <property type="entry name" value="VPS9"/>
    <property type="match status" value="1"/>
</dbReference>
<dbReference type="InterPro" id="IPR037191">
    <property type="entry name" value="VPS9_dom_sf"/>
</dbReference>
<organism evidence="2 3">
    <name type="scientific">Dekkera bruxellensis</name>
    <name type="common">Brettanomyces custersii</name>
    <dbReference type="NCBI Taxonomy" id="5007"/>
    <lineage>
        <taxon>Eukaryota</taxon>
        <taxon>Fungi</taxon>
        <taxon>Dikarya</taxon>
        <taxon>Ascomycota</taxon>
        <taxon>Saccharomycotina</taxon>
        <taxon>Pichiomycetes</taxon>
        <taxon>Pichiales</taxon>
        <taxon>Pichiaceae</taxon>
        <taxon>Brettanomyces</taxon>
    </lineage>
</organism>